<reference evidence="1 2" key="1">
    <citation type="submission" date="2017-03" db="EMBL/GenBank/DDBJ databases">
        <authorList>
            <person name="Afonso C.L."/>
            <person name="Miller P.J."/>
            <person name="Scott M.A."/>
            <person name="Spackman E."/>
            <person name="Goraichik I."/>
            <person name="Dimitrov K.M."/>
            <person name="Suarez D.L."/>
            <person name="Swayne D.E."/>
        </authorList>
    </citation>
    <scope>NUCLEOTIDE SEQUENCE [LARGE SCALE GENOMIC DNA]</scope>
    <source>
        <strain evidence="1 2">CECT 8625</strain>
    </source>
</reference>
<dbReference type="RefSeq" id="WP_085791641.1">
    <property type="nucleotide sequence ID" value="NZ_FWFK01000003.1"/>
</dbReference>
<evidence type="ECO:0008006" key="3">
    <source>
        <dbReference type="Google" id="ProtNLM"/>
    </source>
</evidence>
<keyword evidence="2" id="KW-1185">Reference proteome</keyword>
<proteinExistence type="predicted"/>
<dbReference type="OrthoDB" id="7773807at2"/>
<dbReference type="AlphaFoldDB" id="A0A1X6Z5L7"/>
<name>A0A1X6Z5L7_9RHOB</name>
<organism evidence="1 2">
    <name type="scientific">Roseivivax jejudonensis</name>
    <dbReference type="NCBI Taxonomy" id="1529041"/>
    <lineage>
        <taxon>Bacteria</taxon>
        <taxon>Pseudomonadati</taxon>
        <taxon>Pseudomonadota</taxon>
        <taxon>Alphaproteobacteria</taxon>
        <taxon>Rhodobacterales</taxon>
        <taxon>Roseobacteraceae</taxon>
        <taxon>Roseivivax</taxon>
    </lineage>
</organism>
<sequence length="172" mass="18331">MKASLGGILIGALVLSSCGTVRDSRFNPFNWFGGAVSRPAPVATAPGANPLIPTTPTVSIFRRNRAEETVYLGQPIAVINELLVERRPGGAIVRTTGIASQAGPFDVRLTLEDQPDPSALVYTLNALQRPGPRNTGPDARKVTAATYLSDNELIGISRIEVRGAQNILTTRR</sequence>
<dbReference type="EMBL" id="FWFK01000003">
    <property type="protein sequence ID" value="SLN40776.1"/>
    <property type="molecule type" value="Genomic_DNA"/>
</dbReference>
<protein>
    <recommendedName>
        <fullName evidence="3">Lipoprotein</fullName>
    </recommendedName>
</protein>
<accession>A0A1X6Z5L7</accession>
<evidence type="ECO:0000313" key="1">
    <source>
        <dbReference type="EMBL" id="SLN40776.1"/>
    </source>
</evidence>
<evidence type="ECO:0000313" key="2">
    <source>
        <dbReference type="Proteomes" id="UP000193570"/>
    </source>
</evidence>
<gene>
    <name evidence="1" type="ORF">ROJ8625_01923</name>
</gene>
<dbReference type="Proteomes" id="UP000193570">
    <property type="component" value="Unassembled WGS sequence"/>
</dbReference>
<dbReference type="PROSITE" id="PS51257">
    <property type="entry name" value="PROKAR_LIPOPROTEIN"/>
    <property type="match status" value="1"/>
</dbReference>